<comment type="function">
    <text evidence="9">Catalyzes the condensation reaction of fatty acid synthesis by the addition to an acyl acceptor of two carbons from malonyl-ACP. Catalyzes the first condensation reaction which initiates fatty acid synthesis and may therefore play a role in governing the total rate of fatty acid production. Possesses both acetoacetyl-ACP synthase and acetyl transacylase activities. Its substrate specificity determines the biosynthesis of branched-chain and/or straight-chain of fatty acids.</text>
</comment>
<dbReference type="Pfam" id="PF08541">
    <property type="entry name" value="ACP_syn_III_C"/>
    <property type="match status" value="1"/>
</dbReference>
<dbReference type="RefSeq" id="WP_074718156.1">
    <property type="nucleotide sequence ID" value="NZ_FNWV01000011.1"/>
</dbReference>
<evidence type="ECO:0000313" key="13">
    <source>
        <dbReference type="Proteomes" id="UP000183190"/>
    </source>
</evidence>
<evidence type="ECO:0000256" key="4">
    <source>
        <dbReference type="ARBA" id="ARBA00022679"/>
    </source>
</evidence>
<feature type="active site" evidence="9">
    <location>
        <position position="111"/>
    </location>
</feature>
<evidence type="ECO:0000259" key="11">
    <source>
        <dbReference type="Pfam" id="PF08545"/>
    </source>
</evidence>
<dbReference type="HAMAP" id="MF_01815">
    <property type="entry name" value="FabH"/>
    <property type="match status" value="1"/>
</dbReference>
<keyword evidence="5 9" id="KW-0276">Fatty acid metabolism</keyword>
<dbReference type="UniPathway" id="UPA00094"/>
<evidence type="ECO:0000256" key="3">
    <source>
        <dbReference type="ARBA" id="ARBA00022516"/>
    </source>
</evidence>
<comment type="pathway">
    <text evidence="9">Lipid metabolism; fatty acid biosynthesis.</text>
</comment>
<evidence type="ECO:0000256" key="9">
    <source>
        <dbReference type="HAMAP-Rule" id="MF_01815"/>
    </source>
</evidence>
<comment type="domain">
    <text evidence="9">The last Arg residue of the ACP-binding site is essential for the weak association between ACP/AcpP and FabH.</text>
</comment>
<reference evidence="12 13" key="1">
    <citation type="submission" date="2016-10" db="EMBL/GenBank/DDBJ databases">
        <authorList>
            <person name="de Groot N.N."/>
        </authorList>
    </citation>
    <scope>NUCLEOTIDE SEQUENCE [LARGE SCALE GENOMIC DNA]</scope>
    <source>
        <strain evidence="12 13">YAD2003</strain>
    </source>
</reference>
<name>A0A1H6KUG1_RUMFL</name>
<dbReference type="NCBIfam" id="TIGR00747">
    <property type="entry name" value="fabH"/>
    <property type="match status" value="1"/>
</dbReference>
<evidence type="ECO:0000256" key="7">
    <source>
        <dbReference type="ARBA" id="ARBA00023160"/>
    </source>
</evidence>
<feature type="region of interest" description="ACP-binding" evidence="9">
    <location>
        <begin position="256"/>
        <end position="260"/>
    </location>
</feature>
<evidence type="ECO:0000256" key="2">
    <source>
        <dbReference type="ARBA" id="ARBA00022490"/>
    </source>
</evidence>
<dbReference type="EMBL" id="FNWV01000011">
    <property type="protein sequence ID" value="SEH77563.1"/>
    <property type="molecule type" value="Genomic_DNA"/>
</dbReference>
<feature type="domain" description="Beta-ketoacyl-[acyl-carrier-protein] synthase III C-terminal" evidence="10">
    <location>
        <begin position="240"/>
        <end position="328"/>
    </location>
</feature>
<dbReference type="EC" id="2.3.1.180" evidence="9"/>
<dbReference type="OrthoDB" id="9815506at2"/>
<dbReference type="Gene3D" id="3.40.47.10">
    <property type="match status" value="1"/>
</dbReference>
<dbReference type="InterPro" id="IPR004655">
    <property type="entry name" value="FabH"/>
</dbReference>
<dbReference type="AlphaFoldDB" id="A0A1H6KUG1"/>
<feature type="domain" description="Beta-ketoacyl-[acyl-carrier-protein] synthase III N-terminal" evidence="11">
    <location>
        <begin position="105"/>
        <end position="181"/>
    </location>
</feature>
<keyword evidence="2 9" id="KW-0963">Cytoplasm</keyword>
<dbReference type="GO" id="GO:0004315">
    <property type="term" value="F:3-oxoacyl-[acyl-carrier-protein] synthase activity"/>
    <property type="evidence" value="ECO:0007669"/>
    <property type="project" value="InterPro"/>
</dbReference>
<dbReference type="GO" id="GO:0005737">
    <property type="term" value="C:cytoplasm"/>
    <property type="evidence" value="ECO:0007669"/>
    <property type="project" value="UniProtKB-SubCell"/>
</dbReference>
<accession>A0A1H6KUG1</accession>
<dbReference type="PANTHER" id="PTHR34069">
    <property type="entry name" value="3-OXOACYL-[ACYL-CARRIER-PROTEIN] SYNTHASE 3"/>
    <property type="match status" value="1"/>
</dbReference>
<evidence type="ECO:0000256" key="8">
    <source>
        <dbReference type="ARBA" id="ARBA00023315"/>
    </source>
</evidence>
<protein>
    <recommendedName>
        <fullName evidence="9">Beta-ketoacyl-[acyl-carrier-protein] synthase III</fullName>
        <shortName evidence="9">Beta-ketoacyl-ACP synthase III</shortName>
        <shortName evidence="9">KAS III</shortName>
        <ecNumber evidence="9">2.3.1.180</ecNumber>
    </recommendedName>
    <alternativeName>
        <fullName evidence="9">3-oxoacyl-[acyl-carrier-protein] synthase 3</fullName>
    </alternativeName>
    <alternativeName>
        <fullName evidence="9">3-oxoacyl-[acyl-carrier-protein] synthase III</fullName>
    </alternativeName>
</protein>
<sequence length="328" mass="35575">MGISILGMGRYVPEQKLKNDDFTRFIETNDEWIRTRTGITERPMAGWEPTWYMGKQASLKAIEAAGIDPSQIGLVISCTITSDFLTPSMASVIQHEIGAVNAAAFDLGAACTGFVYGVDTARRFLETDSSLKYVLVVANEALSRFLDFTDRTTCILFGDGAAAAVLERSDKLFSSALFSDGSGAKHLFARALSPAPEVAAESDFEDPIPEGPMHKLQQNGKEVYKFATQALPKAFDSAAEKIGITKDDIDWFVPHQANIRIIETAAKKLDVSMDKFIITLDHYGNTSSASIPLALSEGIEKGLIKRGQKIALIGFGAGLTYGGIILEY</sequence>
<organism evidence="12 13">
    <name type="scientific">Ruminococcus flavefaciens</name>
    <dbReference type="NCBI Taxonomy" id="1265"/>
    <lineage>
        <taxon>Bacteria</taxon>
        <taxon>Bacillati</taxon>
        <taxon>Bacillota</taxon>
        <taxon>Clostridia</taxon>
        <taxon>Eubacteriales</taxon>
        <taxon>Oscillospiraceae</taxon>
        <taxon>Ruminococcus</taxon>
    </lineage>
</organism>
<dbReference type="PANTHER" id="PTHR34069:SF2">
    <property type="entry name" value="BETA-KETOACYL-[ACYL-CARRIER-PROTEIN] SYNTHASE III"/>
    <property type="match status" value="1"/>
</dbReference>
<dbReference type="InterPro" id="IPR013751">
    <property type="entry name" value="ACP_syn_III_N"/>
</dbReference>
<comment type="subcellular location">
    <subcellularLocation>
        <location evidence="9">Cytoplasm</location>
    </subcellularLocation>
</comment>
<dbReference type="SUPFAM" id="SSF53901">
    <property type="entry name" value="Thiolase-like"/>
    <property type="match status" value="1"/>
</dbReference>
<comment type="similarity">
    <text evidence="1 9">Belongs to the thiolase-like superfamily. FabH family.</text>
</comment>
<proteinExistence type="inferred from homology"/>
<keyword evidence="6 9" id="KW-0443">Lipid metabolism</keyword>
<keyword evidence="9" id="KW-0511">Multifunctional enzyme</keyword>
<dbReference type="GO" id="GO:0044550">
    <property type="term" value="P:secondary metabolite biosynthetic process"/>
    <property type="evidence" value="ECO:0007669"/>
    <property type="project" value="TreeGrafter"/>
</dbReference>
<feature type="active site" evidence="9">
    <location>
        <position position="285"/>
    </location>
</feature>
<dbReference type="Proteomes" id="UP000183190">
    <property type="component" value="Unassembled WGS sequence"/>
</dbReference>
<dbReference type="InterPro" id="IPR013747">
    <property type="entry name" value="ACP_syn_III_C"/>
</dbReference>
<keyword evidence="4 9" id="KW-0808">Transferase</keyword>
<dbReference type="InterPro" id="IPR016039">
    <property type="entry name" value="Thiolase-like"/>
</dbReference>
<dbReference type="GO" id="GO:0006633">
    <property type="term" value="P:fatty acid biosynthetic process"/>
    <property type="evidence" value="ECO:0007669"/>
    <property type="project" value="UniProtKB-UniRule"/>
</dbReference>
<evidence type="ECO:0000256" key="6">
    <source>
        <dbReference type="ARBA" id="ARBA00023098"/>
    </source>
</evidence>
<dbReference type="Pfam" id="PF08545">
    <property type="entry name" value="ACP_syn_III"/>
    <property type="match status" value="1"/>
</dbReference>
<feature type="active site" evidence="9">
    <location>
        <position position="255"/>
    </location>
</feature>
<evidence type="ECO:0000313" key="12">
    <source>
        <dbReference type="EMBL" id="SEH77563.1"/>
    </source>
</evidence>
<gene>
    <name evidence="9" type="primary">fabH</name>
    <name evidence="12" type="ORF">SAMN02910265_02628</name>
</gene>
<keyword evidence="8 9" id="KW-0012">Acyltransferase</keyword>
<dbReference type="CDD" id="cd00830">
    <property type="entry name" value="KAS_III"/>
    <property type="match status" value="1"/>
</dbReference>
<evidence type="ECO:0000256" key="5">
    <source>
        <dbReference type="ARBA" id="ARBA00022832"/>
    </source>
</evidence>
<dbReference type="GO" id="GO:0033818">
    <property type="term" value="F:beta-ketoacyl-acyl-carrier-protein synthase III activity"/>
    <property type="evidence" value="ECO:0007669"/>
    <property type="project" value="UniProtKB-UniRule"/>
</dbReference>
<evidence type="ECO:0000259" key="10">
    <source>
        <dbReference type="Pfam" id="PF08541"/>
    </source>
</evidence>
<dbReference type="NCBIfam" id="NF006829">
    <property type="entry name" value="PRK09352.1"/>
    <property type="match status" value="1"/>
</dbReference>
<keyword evidence="7 9" id="KW-0275">Fatty acid biosynthesis</keyword>
<comment type="subunit">
    <text evidence="9">Homodimer.</text>
</comment>
<keyword evidence="3 9" id="KW-0444">Lipid biosynthesis</keyword>
<evidence type="ECO:0000256" key="1">
    <source>
        <dbReference type="ARBA" id="ARBA00008642"/>
    </source>
</evidence>
<comment type="catalytic activity">
    <reaction evidence="9">
        <text>malonyl-[ACP] + acetyl-CoA + H(+) = 3-oxobutanoyl-[ACP] + CO2 + CoA</text>
        <dbReference type="Rhea" id="RHEA:12080"/>
        <dbReference type="Rhea" id="RHEA-COMP:9623"/>
        <dbReference type="Rhea" id="RHEA-COMP:9625"/>
        <dbReference type="ChEBI" id="CHEBI:15378"/>
        <dbReference type="ChEBI" id="CHEBI:16526"/>
        <dbReference type="ChEBI" id="CHEBI:57287"/>
        <dbReference type="ChEBI" id="CHEBI:57288"/>
        <dbReference type="ChEBI" id="CHEBI:78449"/>
        <dbReference type="ChEBI" id="CHEBI:78450"/>
        <dbReference type="EC" id="2.3.1.180"/>
    </reaction>
</comment>